<dbReference type="OrthoDB" id="19174at2157"/>
<dbReference type="PANTHER" id="PTHR11124">
    <property type="entry name" value="VACUOLAR SORTING PROTEIN VPS29"/>
    <property type="match status" value="1"/>
</dbReference>
<dbReference type="EMBL" id="HF571520">
    <property type="protein sequence ID" value="CCQ33949.1"/>
    <property type="molecule type" value="Genomic_DNA"/>
</dbReference>
<reference evidence="3 6" key="3">
    <citation type="journal article" date="2014" name="Environ. Microbiol.">
        <title>Halorhabdus tiamatea: proteogenomics and glycosidase activity measurements identify the first cultivated euryarchaeon from a deep-sea anoxic brine lake as potential polysaccharide degrader.</title>
        <authorList>
            <person name="Werner J."/>
            <person name="Ferrer M."/>
            <person name="Michel G."/>
            <person name="Mann A.J."/>
            <person name="Huang S."/>
            <person name="Juarez S."/>
            <person name="Ciordia S."/>
            <person name="Albar J.P."/>
            <person name="Alcaide M."/>
            <person name="La Cono V."/>
            <person name="Yakimov M.M."/>
            <person name="Antunes A."/>
            <person name="Taborda M."/>
            <person name="Da Costa M.S."/>
            <person name="Amann R.I."/>
            <person name="Gloeckner F.O."/>
            <person name="Golyshina O.V."/>
            <person name="Golyshin P.N."/>
            <person name="Teeling H."/>
        </authorList>
    </citation>
    <scope>NUCLEOTIDE SEQUENCE [LARGE SCALE GENOMIC DNA]</scope>
    <source>
        <strain evidence="6">SARL4B</strain>
        <strain evidence="3">Type strain: SARL4B</strain>
    </source>
</reference>
<gene>
    <name evidence="4" type="ORF">HLRTI_002249</name>
    <name evidence="3" type="ORF">HTIA_1826</name>
</gene>
<organism evidence="3 6">
    <name type="scientific">Halorhabdus tiamatea SARL4B</name>
    <dbReference type="NCBI Taxonomy" id="1033806"/>
    <lineage>
        <taxon>Archaea</taxon>
        <taxon>Methanobacteriati</taxon>
        <taxon>Methanobacteriota</taxon>
        <taxon>Stenosarchaea group</taxon>
        <taxon>Halobacteria</taxon>
        <taxon>Halobacteriales</taxon>
        <taxon>Haloarculaceae</taxon>
        <taxon>Halorhabdus</taxon>
    </lineage>
</organism>
<reference evidence="4 5" key="2">
    <citation type="journal article" date="2013" name="PLoS ONE">
        <title>INDIGO - INtegrated Data Warehouse of MIcrobial GenOmes with Examples from the Red Sea Extremophiles.</title>
        <authorList>
            <person name="Alam I."/>
            <person name="Antunes A."/>
            <person name="Kamau A.A."/>
            <person name="Ba Alawi W."/>
            <person name="Kalkatawi M."/>
            <person name="Stingl U."/>
            <person name="Bajic V.B."/>
        </authorList>
    </citation>
    <scope>NUCLEOTIDE SEQUENCE [LARGE SCALE GENOMIC DNA]</scope>
    <source>
        <strain evidence="4 5">SARL4B</strain>
    </source>
</reference>
<evidence type="ECO:0000313" key="4">
    <source>
        <dbReference type="EMBL" id="ERJ05727.1"/>
    </source>
</evidence>
<dbReference type="NCBIfam" id="TIGR00040">
    <property type="entry name" value="yfcE"/>
    <property type="match status" value="1"/>
</dbReference>
<dbReference type="AlphaFoldDB" id="S6CTW6"/>
<evidence type="ECO:0000313" key="5">
    <source>
        <dbReference type="Proteomes" id="UP000003861"/>
    </source>
</evidence>
<evidence type="ECO:0000256" key="1">
    <source>
        <dbReference type="RuleBase" id="RU362039"/>
    </source>
</evidence>
<dbReference type="InterPro" id="IPR029052">
    <property type="entry name" value="Metallo-depent_PP-like"/>
</dbReference>
<dbReference type="EC" id="3.1.4.-" evidence="1"/>
<accession>S6CTW6</accession>
<dbReference type="Proteomes" id="UP000015381">
    <property type="component" value="Chromosome I"/>
</dbReference>
<dbReference type="InterPro" id="IPR024654">
    <property type="entry name" value="Calcineurin-like_PHP_lpxH"/>
</dbReference>
<evidence type="ECO:0000259" key="2">
    <source>
        <dbReference type="Pfam" id="PF12850"/>
    </source>
</evidence>
<dbReference type="CDD" id="cd00841">
    <property type="entry name" value="MPP_YfcE"/>
    <property type="match status" value="1"/>
</dbReference>
<evidence type="ECO:0000313" key="6">
    <source>
        <dbReference type="Proteomes" id="UP000015381"/>
    </source>
</evidence>
<dbReference type="EMBL" id="AFNT02000026">
    <property type="protein sequence ID" value="ERJ05727.1"/>
    <property type="molecule type" value="Genomic_DNA"/>
</dbReference>
<reference evidence="4 5" key="1">
    <citation type="journal article" date="2011" name="J. Bacteriol.">
        <title>Genome sequence of Halorhabdus tiamatea, the first archaeon isolated from a deep-sea anoxic brine lake.</title>
        <authorList>
            <person name="Antunes A."/>
            <person name="Alam I."/>
            <person name="Bajic V.B."/>
            <person name="Stingl U."/>
        </authorList>
    </citation>
    <scope>NUCLEOTIDE SEQUENCE [LARGE SCALE GENOMIC DNA]</scope>
    <source>
        <strain evidence="4 5">SARL4B</strain>
    </source>
</reference>
<comment type="cofactor">
    <cofactor evidence="1">
        <name>a divalent metal cation</name>
        <dbReference type="ChEBI" id="CHEBI:60240"/>
    </cofactor>
</comment>
<dbReference type="eggNOG" id="arCOG01141">
    <property type="taxonomic scope" value="Archaea"/>
</dbReference>
<protein>
    <recommendedName>
        <fullName evidence="1">Phosphoesterase</fullName>
        <ecNumber evidence="1">3.1.4.-</ecNumber>
    </recommendedName>
</protein>
<feature type="domain" description="Calcineurin-like phosphoesterase" evidence="2">
    <location>
        <begin position="2"/>
        <end position="146"/>
    </location>
</feature>
<dbReference type="HOGENOM" id="CLU_063749_3_2_2"/>
<dbReference type="InterPro" id="IPR041802">
    <property type="entry name" value="MPP_YfcE"/>
</dbReference>
<proteinExistence type="inferred from homology"/>
<dbReference type="Proteomes" id="UP000003861">
    <property type="component" value="Unassembled WGS sequence"/>
</dbReference>
<dbReference type="GeneID" id="23799609"/>
<evidence type="ECO:0000313" key="3">
    <source>
        <dbReference type="EMBL" id="CCQ33949.1"/>
    </source>
</evidence>
<keyword evidence="6" id="KW-1185">Reference proteome</keyword>
<dbReference type="GO" id="GO:0046872">
    <property type="term" value="F:metal ion binding"/>
    <property type="evidence" value="ECO:0007669"/>
    <property type="project" value="UniProtKB-KW"/>
</dbReference>
<keyword evidence="1" id="KW-0479">Metal-binding</keyword>
<dbReference type="InterPro" id="IPR000979">
    <property type="entry name" value="Phosphodiesterase_MJ0936/Vps29"/>
</dbReference>
<dbReference type="GO" id="GO:0016787">
    <property type="term" value="F:hydrolase activity"/>
    <property type="evidence" value="ECO:0007669"/>
    <property type="project" value="UniProtKB-UniRule"/>
</dbReference>
<dbReference type="Gene3D" id="3.60.21.10">
    <property type="match status" value="1"/>
</dbReference>
<dbReference type="SUPFAM" id="SSF56300">
    <property type="entry name" value="Metallo-dependent phosphatases"/>
    <property type="match status" value="1"/>
</dbReference>
<comment type="similarity">
    <text evidence="1">Belongs to the metallophosphoesterase superfamily. YfcE family.</text>
</comment>
<name>S6CTW6_9EURY</name>
<dbReference type="KEGG" id="hti:HTIA_1826"/>
<dbReference type="Pfam" id="PF12850">
    <property type="entry name" value="Metallophos_2"/>
    <property type="match status" value="1"/>
</dbReference>
<sequence length="170" mass="18543">MLAVVADTHGTEDARLASRVADVIADAEKVLHTGDFTTAAVYDAFDRRARELIAVHGNSDEDALRERLPAVRTIEWEGWSLLLVHGHEHTATSLPLLARERGADLVIAGHTHRPAIERLGGLRVVNPGSHADPRAGPPSHAELRTENGVLRVEIRDRAGDVIERERVSGE</sequence>
<dbReference type="STRING" id="1033806.HTIA_1826"/>
<dbReference type="RefSeq" id="WP_020936268.1">
    <property type="nucleotide sequence ID" value="NC_021921.1"/>
</dbReference>